<dbReference type="Pfam" id="PF00111">
    <property type="entry name" value="Fer2"/>
    <property type="match status" value="1"/>
</dbReference>
<evidence type="ECO:0000313" key="2">
    <source>
        <dbReference type="EMBL" id="MDS3860218.1"/>
    </source>
</evidence>
<name>A0AAE4JWJ3_9CYAN</name>
<dbReference type="CDD" id="cd00207">
    <property type="entry name" value="fer2"/>
    <property type="match status" value="1"/>
</dbReference>
<proteinExistence type="predicted"/>
<evidence type="ECO:0000259" key="1">
    <source>
        <dbReference type="PROSITE" id="PS51085"/>
    </source>
</evidence>
<dbReference type="AlphaFoldDB" id="A0AAE4JWJ3"/>
<dbReference type="InterPro" id="IPR012675">
    <property type="entry name" value="Beta-grasp_dom_sf"/>
</dbReference>
<sequence length="81" mass="8802">MSQATTICFFPDEVMITAKVGDSWLEVARQAGIEIPTGCLQGSCGACTVEIEELGEVRTCISAIPPGQAQYTVYLFRDPTW</sequence>
<dbReference type="InterPro" id="IPR006058">
    <property type="entry name" value="2Fe2S_fd_BS"/>
</dbReference>
<dbReference type="PROSITE" id="PS51085">
    <property type="entry name" value="2FE2S_FER_2"/>
    <property type="match status" value="1"/>
</dbReference>
<dbReference type="InterPro" id="IPR001041">
    <property type="entry name" value="2Fe-2S_ferredoxin-type"/>
</dbReference>
<reference evidence="3" key="1">
    <citation type="submission" date="2023-07" db="EMBL/GenBank/DDBJ databases">
        <authorList>
            <person name="Luz R."/>
            <person name="Cordeiro R."/>
            <person name="Fonseca A."/>
            <person name="Goncalves V."/>
        </authorList>
    </citation>
    <scope>NUCLEOTIDE SEQUENCE [LARGE SCALE GENOMIC DNA]</scope>
    <source>
        <strain evidence="3">BACA0444</strain>
    </source>
</reference>
<dbReference type="SUPFAM" id="SSF54292">
    <property type="entry name" value="2Fe-2S ferredoxin-like"/>
    <property type="match status" value="1"/>
</dbReference>
<gene>
    <name evidence="2" type="ORF">RIF25_05305</name>
</gene>
<keyword evidence="3" id="KW-1185">Reference proteome</keyword>
<evidence type="ECO:0000313" key="3">
    <source>
        <dbReference type="Proteomes" id="UP001268256"/>
    </source>
</evidence>
<protein>
    <submittedName>
        <fullName evidence="2">2Fe-2S iron-sulfur cluster binding domain-containing protein</fullName>
    </submittedName>
</protein>
<dbReference type="RefSeq" id="WP_322877501.1">
    <property type="nucleotide sequence ID" value="NZ_JAVMIP010000003.1"/>
</dbReference>
<accession>A0AAE4JWJ3</accession>
<dbReference type="Proteomes" id="UP001268256">
    <property type="component" value="Unassembled WGS sequence"/>
</dbReference>
<dbReference type="InterPro" id="IPR036010">
    <property type="entry name" value="2Fe-2S_ferredoxin-like_sf"/>
</dbReference>
<dbReference type="EMBL" id="JAVMIP010000003">
    <property type="protein sequence ID" value="MDS3860218.1"/>
    <property type="molecule type" value="Genomic_DNA"/>
</dbReference>
<dbReference type="Gene3D" id="3.10.20.30">
    <property type="match status" value="1"/>
</dbReference>
<dbReference type="GO" id="GO:0051537">
    <property type="term" value="F:2 iron, 2 sulfur cluster binding"/>
    <property type="evidence" value="ECO:0007669"/>
    <property type="project" value="InterPro"/>
</dbReference>
<organism evidence="2 3">
    <name type="scientific">Pseudocalidococcus azoricus BACA0444</name>
    <dbReference type="NCBI Taxonomy" id="2918990"/>
    <lineage>
        <taxon>Bacteria</taxon>
        <taxon>Bacillati</taxon>
        <taxon>Cyanobacteriota</taxon>
        <taxon>Cyanophyceae</taxon>
        <taxon>Acaryochloridales</taxon>
        <taxon>Thermosynechococcaceae</taxon>
        <taxon>Pseudocalidococcus</taxon>
        <taxon>Pseudocalidococcus azoricus</taxon>
    </lineage>
</organism>
<dbReference type="PROSITE" id="PS00197">
    <property type="entry name" value="2FE2S_FER_1"/>
    <property type="match status" value="1"/>
</dbReference>
<comment type="caution">
    <text evidence="2">The sequence shown here is derived from an EMBL/GenBank/DDBJ whole genome shotgun (WGS) entry which is preliminary data.</text>
</comment>
<feature type="domain" description="2Fe-2S ferredoxin-type" evidence="1">
    <location>
        <begin position="5"/>
        <end position="79"/>
    </location>
</feature>